<feature type="transmembrane region" description="Helical" evidence="5">
    <location>
        <begin position="184"/>
        <end position="205"/>
    </location>
</feature>
<gene>
    <name evidence="7" type="ORF">PMAYCL1PPCAC_18728</name>
</gene>
<dbReference type="PROSITE" id="PS50262">
    <property type="entry name" value="G_PROTEIN_RECEP_F1_2"/>
    <property type="match status" value="1"/>
</dbReference>
<dbReference type="EMBL" id="BTRK01000004">
    <property type="protein sequence ID" value="GMR48533.1"/>
    <property type="molecule type" value="Genomic_DNA"/>
</dbReference>
<dbReference type="PANTHER" id="PTHR46641:SF16">
    <property type="entry name" value="G-PROTEIN COUPLED RECEPTORS FAMILY 1 PROFILE DOMAIN-CONTAINING PROTEIN"/>
    <property type="match status" value="1"/>
</dbReference>
<sequence length="425" mass="48033">LLSLPLSLQSAPHEQCVYTSLIIIRFLNTFPCVSPSPLHPPFSPLFSLHLSLQIVHGMASSPSPIHSVFNSSLPPLDESDQFASYCHEEKATCYLVVFVEPILCIIGFFLNVACIIAFLSVSTHSYFRKTSLLFYLVALTFCNALQLLLSIFVIIIPAMEQYIVVVYPNQTDVLHNSAIFTVRYGYPLMMAANYAAIWLLALICAQRFQAICHPQNPWKKRLSCIRRSKMAVGIVAFAACVMNFLRFFELEYNEQGNLDRTAMSGNVYYKIIMEGICYGILVYGIPILILIWLNINTCKLIMNKEIHVSATSRRPAEYRTAMMTVCVFIFFFLCCTLAASLRLFSLVTQTDVQNVDILWLVDVSNLLMNINALVTPILYFLFTRGFRDLFFVIRFAPQRHPSPFGVIEKSPLTTDDDMASPISGV</sequence>
<keyword evidence="3 5" id="KW-1133">Transmembrane helix</keyword>
<dbReference type="CDD" id="cd14978">
    <property type="entry name" value="7tmA_FMRFamide_R-like"/>
    <property type="match status" value="1"/>
</dbReference>
<dbReference type="AlphaFoldDB" id="A0AAN5CQ55"/>
<feature type="transmembrane region" description="Helical" evidence="5">
    <location>
        <begin position="321"/>
        <end position="345"/>
    </location>
</feature>
<feature type="transmembrane region" description="Helical" evidence="5">
    <location>
        <begin position="94"/>
        <end position="121"/>
    </location>
</feature>
<feature type="domain" description="G-protein coupled receptors family 1 profile" evidence="6">
    <location>
        <begin position="110"/>
        <end position="379"/>
    </location>
</feature>
<proteinExistence type="predicted"/>
<organism evidence="7 8">
    <name type="scientific">Pristionchus mayeri</name>
    <dbReference type="NCBI Taxonomy" id="1317129"/>
    <lineage>
        <taxon>Eukaryota</taxon>
        <taxon>Metazoa</taxon>
        <taxon>Ecdysozoa</taxon>
        <taxon>Nematoda</taxon>
        <taxon>Chromadorea</taxon>
        <taxon>Rhabditida</taxon>
        <taxon>Rhabditina</taxon>
        <taxon>Diplogasteromorpha</taxon>
        <taxon>Diplogasteroidea</taxon>
        <taxon>Neodiplogasteridae</taxon>
        <taxon>Pristionchus</taxon>
    </lineage>
</organism>
<feature type="transmembrane region" description="Helical" evidence="5">
    <location>
        <begin position="357"/>
        <end position="382"/>
    </location>
</feature>
<feature type="non-terminal residue" evidence="7">
    <location>
        <position position="1"/>
    </location>
</feature>
<dbReference type="GO" id="GO:0004930">
    <property type="term" value="F:G protein-coupled receptor activity"/>
    <property type="evidence" value="ECO:0007669"/>
    <property type="project" value="InterPro"/>
</dbReference>
<dbReference type="SUPFAM" id="SSF81321">
    <property type="entry name" value="Family A G protein-coupled receptor-like"/>
    <property type="match status" value="1"/>
</dbReference>
<feature type="transmembrane region" description="Helical" evidence="5">
    <location>
        <begin position="133"/>
        <end position="159"/>
    </location>
</feature>
<accession>A0AAN5CQ55</accession>
<evidence type="ECO:0000313" key="7">
    <source>
        <dbReference type="EMBL" id="GMR48533.1"/>
    </source>
</evidence>
<dbReference type="InterPro" id="IPR017452">
    <property type="entry name" value="GPCR_Rhodpsn_7TM"/>
</dbReference>
<dbReference type="PRINTS" id="PR00237">
    <property type="entry name" value="GPCRRHODOPSN"/>
</dbReference>
<protein>
    <recommendedName>
        <fullName evidence="6">G-protein coupled receptors family 1 profile domain-containing protein</fullName>
    </recommendedName>
</protein>
<keyword evidence="4 5" id="KW-0472">Membrane</keyword>
<evidence type="ECO:0000313" key="8">
    <source>
        <dbReference type="Proteomes" id="UP001328107"/>
    </source>
</evidence>
<dbReference type="PANTHER" id="PTHR46641">
    <property type="entry name" value="FMRFAMIDE RECEPTOR-RELATED"/>
    <property type="match status" value="1"/>
</dbReference>
<evidence type="ECO:0000256" key="4">
    <source>
        <dbReference type="ARBA" id="ARBA00023136"/>
    </source>
</evidence>
<dbReference type="InterPro" id="IPR000276">
    <property type="entry name" value="GPCR_Rhodpsn"/>
</dbReference>
<keyword evidence="8" id="KW-1185">Reference proteome</keyword>
<dbReference type="GO" id="GO:0016020">
    <property type="term" value="C:membrane"/>
    <property type="evidence" value="ECO:0007669"/>
    <property type="project" value="UniProtKB-SubCell"/>
</dbReference>
<evidence type="ECO:0000256" key="3">
    <source>
        <dbReference type="ARBA" id="ARBA00022989"/>
    </source>
</evidence>
<evidence type="ECO:0000259" key="6">
    <source>
        <dbReference type="PROSITE" id="PS50262"/>
    </source>
</evidence>
<evidence type="ECO:0000256" key="1">
    <source>
        <dbReference type="ARBA" id="ARBA00004370"/>
    </source>
</evidence>
<feature type="transmembrane region" description="Helical" evidence="5">
    <location>
        <begin position="230"/>
        <end position="248"/>
    </location>
</feature>
<comment type="caution">
    <text evidence="7">The sequence shown here is derived from an EMBL/GenBank/DDBJ whole genome shotgun (WGS) entry which is preliminary data.</text>
</comment>
<name>A0AAN5CQ55_9BILA</name>
<evidence type="ECO:0000256" key="5">
    <source>
        <dbReference type="SAM" id="Phobius"/>
    </source>
</evidence>
<dbReference type="Proteomes" id="UP001328107">
    <property type="component" value="Unassembled WGS sequence"/>
</dbReference>
<dbReference type="Pfam" id="PF00001">
    <property type="entry name" value="7tm_1"/>
    <property type="match status" value="1"/>
</dbReference>
<comment type="subcellular location">
    <subcellularLocation>
        <location evidence="1">Membrane</location>
    </subcellularLocation>
</comment>
<keyword evidence="2 5" id="KW-0812">Transmembrane</keyword>
<dbReference type="InterPro" id="IPR052954">
    <property type="entry name" value="GPCR-Ligand_Int"/>
</dbReference>
<feature type="transmembrane region" description="Helical" evidence="5">
    <location>
        <begin position="268"/>
        <end position="293"/>
    </location>
</feature>
<dbReference type="Gene3D" id="1.20.1070.10">
    <property type="entry name" value="Rhodopsin 7-helix transmembrane proteins"/>
    <property type="match status" value="1"/>
</dbReference>
<reference evidence="8" key="1">
    <citation type="submission" date="2022-10" db="EMBL/GenBank/DDBJ databases">
        <title>Genome assembly of Pristionchus species.</title>
        <authorList>
            <person name="Yoshida K."/>
            <person name="Sommer R.J."/>
        </authorList>
    </citation>
    <scope>NUCLEOTIDE SEQUENCE [LARGE SCALE GENOMIC DNA]</scope>
    <source>
        <strain evidence="8">RS5460</strain>
    </source>
</reference>
<evidence type="ECO:0000256" key="2">
    <source>
        <dbReference type="ARBA" id="ARBA00022692"/>
    </source>
</evidence>